<dbReference type="AlphaFoldDB" id="A0AAW6KH58"/>
<dbReference type="RefSeq" id="WP_274685951.1">
    <property type="nucleotide sequence ID" value="NZ_JARAFO010000381.1"/>
</dbReference>
<dbReference type="InterPro" id="IPR010897">
    <property type="entry name" value="Spore_II_P"/>
</dbReference>
<evidence type="ECO:0000313" key="1">
    <source>
        <dbReference type="EMBL" id="MDE1455294.1"/>
    </source>
</evidence>
<feature type="non-terminal residue" evidence="1">
    <location>
        <position position="1"/>
    </location>
</feature>
<comment type="caution">
    <text evidence="1">The sequence shown here is derived from an EMBL/GenBank/DDBJ whole genome shotgun (WGS) entry which is preliminary data.</text>
</comment>
<evidence type="ECO:0000313" key="2">
    <source>
        <dbReference type="Proteomes" id="UP001216709"/>
    </source>
</evidence>
<sequence length="89" mass="10003">KLAKELHERLEKKYPGLSRGVISKGAAGDNGIYNQDLNERSVLIEFGGVDNNREELERAAEAMADVFSEMYWNAEKVDADTGEDDKKKQ</sequence>
<dbReference type="SUPFAM" id="SSF53187">
    <property type="entry name" value="Zn-dependent exopeptidases"/>
    <property type="match status" value="1"/>
</dbReference>
<accession>A0AAW6KH58</accession>
<organism evidence="1 2">
    <name type="scientific">Bacillus paralicheniformis</name>
    <dbReference type="NCBI Taxonomy" id="1648923"/>
    <lineage>
        <taxon>Bacteria</taxon>
        <taxon>Bacillati</taxon>
        <taxon>Bacillota</taxon>
        <taxon>Bacilli</taxon>
        <taxon>Bacillales</taxon>
        <taxon>Bacillaceae</taxon>
        <taxon>Bacillus</taxon>
    </lineage>
</organism>
<dbReference type="Pfam" id="PF07454">
    <property type="entry name" value="SpoIIP"/>
    <property type="match status" value="1"/>
</dbReference>
<reference evidence="1" key="1">
    <citation type="submission" date="2022-12" db="EMBL/GenBank/DDBJ databases">
        <title>Draft Genome Sequences of Bacillus licheniformis and Bacillus paralicheniformis strains isolated from Irish skim milk powders.</title>
        <authorList>
            <person name="Lourenco A."/>
            <person name="Li F."/>
            <person name="Geraldine D."/>
            <person name="Tobin J.T."/>
            <person name="Butler F."/>
            <person name="Jordan K."/>
            <person name="Obrien T."/>
        </authorList>
    </citation>
    <scope>NUCLEOTIDE SEQUENCE</scope>
    <source>
        <strain evidence="1">3370</strain>
    </source>
</reference>
<dbReference type="Proteomes" id="UP001216709">
    <property type="component" value="Unassembled WGS sequence"/>
</dbReference>
<dbReference type="EMBL" id="JARAFO010000381">
    <property type="protein sequence ID" value="MDE1455294.1"/>
    <property type="molecule type" value="Genomic_DNA"/>
</dbReference>
<gene>
    <name evidence="1" type="ORF">PVN32_24650</name>
</gene>
<protein>
    <submittedName>
        <fullName evidence="1">Stage II sporulation protein P</fullName>
    </submittedName>
</protein>
<proteinExistence type="predicted"/>
<name>A0AAW6KH58_9BACI</name>